<dbReference type="KEGG" id="blau:DQQ01_11900"/>
<feature type="transmembrane region" description="Helical" evidence="7">
    <location>
        <begin position="30"/>
        <end position="56"/>
    </location>
</feature>
<sequence>MSRQRETSEISPENQAVLNDRAFFGHPKGVGALAFGNLCNSFAWAAVYAVLVYYLYAPYTKGLGFTEGQAATMIAAMGAGNSLFVIIGSWFADRVLGARNALVVGNIVKAIAFGLFAIPPVTLAQGRVFAVIGLILMALPVMGASNSSLTGQMYATDDSARRDGAYTIHTVANAISGVVAPVLVGFIGESNYHIGFAIGAAWALAYAAVIFFTRNKFFGTIGERPVNPLTKEEAKKVGTVAAIVLLIGGVIIGLTVSTGLLTFDGVINVLTTAAFIIPILFLYKLFNNKKISTQDRKKLVPFLKLFCAQIVVATSTVMITSALAVFVEAKVNRHMLGIEFAPATFTSIYNVFGLILGPVFVFLWTKTKVGKVSTSKKFSAGIMAYALSYIALTIPMILGITENISPVFPIIFYFLMTMGDNMVYPIGNSITAKLSPKSFETQMQSAWSQSTSIANGITMILLKFFTTSDAQMTLFPIMAVVLIITSVIVFLFSNHIERDIA</sequence>
<feature type="transmembrane region" description="Helical" evidence="7">
    <location>
        <begin position="347"/>
        <end position="366"/>
    </location>
</feature>
<comment type="subcellular location">
    <subcellularLocation>
        <location evidence="1">Cell membrane</location>
        <topology evidence="1">Multi-pass membrane protein</topology>
    </subcellularLocation>
</comment>
<gene>
    <name evidence="8" type="ORF">DQQ01_11900</name>
</gene>
<feature type="transmembrane region" description="Helical" evidence="7">
    <location>
        <begin position="446"/>
        <end position="466"/>
    </location>
</feature>
<evidence type="ECO:0000256" key="1">
    <source>
        <dbReference type="ARBA" id="ARBA00004651"/>
    </source>
</evidence>
<evidence type="ECO:0000256" key="6">
    <source>
        <dbReference type="ARBA" id="ARBA00023136"/>
    </source>
</evidence>
<feature type="transmembrane region" description="Helical" evidence="7">
    <location>
        <begin position="103"/>
        <end position="122"/>
    </location>
</feature>
<evidence type="ECO:0000256" key="5">
    <source>
        <dbReference type="ARBA" id="ARBA00022989"/>
    </source>
</evidence>
<keyword evidence="5 7" id="KW-1133">Transmembrane helix</keyword>
<accession>A0A2Z4UCD6</accession>
<dbReference type="Proteomes" id="UP000250003">
    <property type="component" value="Chromosome"/>
</dbReference>
<evidence type="ECO:0000256" key="4">
    <source>
        <dbReference type="ARBA" id="ARBA00022692"/>
    </source>
</evidence>
<feature type="transmembrane region" description="Helical" evidence="7">
    <location>
        <begin position="234"/>
        <end position="254"/>
    </location>
</feature>
<dbReference type="NCBIfam" id="TIGR00924">
    <property type="entry name" value="yjdL_sub1_fam"/>
    <property type="match status" value="1"/>
</dbReference>
<feature type="transmembrane region" description="Helical" evidence="7">
    <location>
        <begin position="68"/>
        <end position="91"/>
    </location>
</feature>
<dbReference type="InterPro" id="IPR005279">
    <property type="entry name" value="Dipep/tripep_permease"/>
</dbReference>
<feature type="transmembrane region" description="Helical" evidence="7">
    <location>
        <begin position="128"/>
        <end position="145"/>
    </location>
</feature>
<dbReference type="InterPro" id="IPR050171">
    <property type="entry name" value="MFS_Transporters"/>
</dbReference>
<keyword evidence="3" id="KW-1003">Cell membrane</keyword>
<dbReference type="GO" id="GO:0005886">
    <property type="term" value="C:plasma membrane"/>
    <property type="evidence" value="ECO:0007669"/>
    <property type="project" value="UniProtKB-SubCell"/>
</dbReference>
<keyword evidence="6 7" id="KW-0472">Membrane</keyword>
<feature type="transmembrane region" description="Helical" evidence="7">
    <location>
        <begin position="266"/>
        <end position="286"/>
    </location>
</feature>
<evidence type="ECO:0000313" key="8">
    <source>
        <dbReference type="EMBL" id="AWY98730.1"/>
    </source>
</evidence>
<keyword evidence="4 7" id="KW-0812">Transmembrane</keyword>
<feature type="transmembrane region" description="Helical" evidence="7">
    <location>
        <begin position="407"/>
        <end position="426"/>
    </location>
</feature>
<dbReference type="GO" id="GO:1904680">
    <property type="term" value="F:peptide transmembrane transporter activity"/>
    <property type="evidence" value="ECO:0007669"/>
    <property type="project" value="InterPro"/>
</dbReference>
<evidence type="ECO:0000256" key="3">
    <source>
        <dbReference type="ARBA" id="ARBA00022475"/>
    </source>
</evidence>
<organism evidence="8 9">
    <name type="scientific">Blautia argi</name>
    <dbReference type="NCBI Taxonomy" id="1912897"/>
    <lineage>
        <taxon>Bacteria</taxon>
        <taxon>Bacillati</taxon>
        <taxon>Bacillota</taxon>
        <taxon>Clostridia</taxon>
        <taxon>Lachnospirales</taxon>
        <taxon>Lachnospiraceae</taxon>
        <taxon>Blautia</taxon>
    </lineage>
</organism>
<dbReference type="PANTHER" id="PTHR23517">
    <property type="entry name" value="RESISTANCE PROTEIN MDTM, PUTATIVE-RELATED-RELATED"/>
    <property type="match status" value="1"/>
</dbReference>
<dbReference type="PANTHER" id="PTHR23517:SF15">
    <property type="entry name" value="PROTON-DEPENDENT OLIGOPEPTIDE FAMILY TRANSPORT PROTEIN"/>
    <property type="match status" value="1"/>
</dbReference>
<dbReference type="InterPro" id="IPR036259">
    <property type="entry name" value="MFS_trans_sf"/>
</dbReference>
<feature type="transmembrane region" description="Helical" evidence="7">
    <location>
        <begin position="166"/>
        <end position="188"/>
    </location>
</feature>
<feature type="transmembrane region" description="Helical" evidence="7">
    <location>
        <begin position="472"/>
        <end position="492"/>
    </location>
</feature>
<dbReference type="RefSeq" id="WP_111920216.1">
    <property type="nucleotide sequence ID" value="NZ_CAUWHR010000008.1"/>
</dbReference>
<protein>
    <submittedName>
        <fullName evidence="8">Amino acid/peptide transporter (Peptide:H+ symporter)</fullName>
    </submittedName>
</protein>
<keyword evidence="9" id="KW-1185">Reference proteome</keyword>
<dbReference type="GO" id="GO:0015833">
    <property type="term" value="P:peptide transport"/>
    <property type="evidence" value="ECO:0007669"/>
    <property type="project" value="InterPro"/>
</dbReference>
<feature type="transmembrane region" description="Helical" evidence="7">
    <location>
        <begin position="306"/>
        <end position="327"/>
    </location>
</feature>
<dbReference type="Gene3D" id="1.20.1250.20">
    <property type="entry name" value="MFS general substrate transporter like domains"/>
    <property type="match status" value="1"/>
</dbReference>
<evidence type="ECO:0000313" key="9">
    <source>
        <dbReference type="Proteomes" id="UP000250003"/>
    </source>
</evidence>
<feature type="transmembrane region" description="Helical" evidence="7">
    <location>
        <begin position="378"/>
        <end position="401"/>
    </location>
</feature>
<reference evidence="9" key="1">
    <citation type="submission" date="2018-06" db="EMBL/GenBank/DDBJ databases">
        <title>Description of Blautia argi sp. nov., a new anaerobic isolated from dog feces.</title>
        <authorList>
            <person name="Chang Y.-H."/>
            <person name="Paek J."/>
            <person name="Shin Y."/>
        </authorList>
    </citation>
    <scope>NUCLEOTIDE SEQUENCE [LARGE SCALE GENOMIC DNA]</scope>
    <source>
        <strain evidence="9">KCTC 15426</strain>
    </source>
</reference>
<dbReference type="OrthoDB" id="9772725at2"/>
<evidence type="ECO:0000256" key="2">
    <source>
        <dbReference type="ARBA" id="ARBA00022448"/>
    </source>
</evidence>
<dbReference type="EMBL" id="CP030280">
    <property type="protein sequence ID" value="AWY98730.1"/>
    <property type="molecule type" value="Genomic_DNA"/>
</dbReference>
<proteinExistence type="predicted"/>
<keyword evidence="2" id="KW-0813">Transport</keyword>
<dbReference type="AlphaFoldDB" id="A0A2Z4UCD6"/>
<name>A0A2Z4UCD6_9FIRM</name>
<evidence type="ECO:0000256" key="7">
    <source>
        <dbReference type="SAM" id="Phobius"/>
    </source>
</evidence>
<feature type="transmembrane region" description="Helical" evidence="7">
    <location>
        <begin position="194"/>
        <end position="213"/>
    </location>
</feature>
<dbReference type="SUPFAM" id="SSF103473">
    <property type="entry name" value="MFS general substrate transporter"/>
    <property type="match status" value="2"/>
</dbReference>